<feature type="chain" id="PRO_5047224839" evidence="1">
    <location>
        <begin position="27"/>
        <end position="249"/>
    </location>
</feature>
<evidence type="ECO:0000256" key="1">
    <source>
        <dbReference type="SAM" id="SignalP"/>
    </source>
</evidence>
<evidence type="ECO:0000259" key="2">
    <source>
        <dbReference type="Pfam" id="PF13472"/>
    </source>
</evidence>
<dbReference type="Pfam" id="PF13472">
    <property type="entry name" value="Lipase_GDSL_2"/>
    <property type="match status" value="1"/>
</dbReference>
<dbReference type="SUPFAM" id="SSF52266">
    <property type="entry name" value="SGNH hydrolase"/>
    <property type="match status" value="1"/>
</dbReference>
<dbReference type="Proteomes" id="UP001595904">
    <property type="component" value="Unassembled WGS sequence"/>
</dbReference>
<reference evidence="4" key="1">
    <citation type="journal article" date="2019" name="Int. J. Syst. Evol. Microbiol.">
        <title>The Global Catalogue of Microorganisms (GCM) 10K type strain sequencing project: providing services to taxonomists for standard genome sequencing and annotation.</title>
        <authorList>
            <consortium name="The Broad Institute Genomics Platform"/>
            <consortium name="The Broad Institute Genome Sequencing Center for Infectious Disease"/>
            <person name="Wu L."/>
            <person name="Ma J."/>
        </authorList>
    </citation>
    <scope>NUCLEOTIDE SEQUENCE [LARGE SCALE GENOMIC DNA]</scope>
    <source>
        <strain evidence="4">CGMCC 1.10759</strain>
    </source>
</reference>
<dbReference type="RefSeq" id="WP_380596277.1">
    <property type="nucleotide sequence ID" value="NZ_JBHSDU010000003.1"/>
</dbReference>
<evidence type="ECO:0000313" key="3">
    <source>
        <dbReference type="EMBL" id="MFC4309215.1"/>
    </source>
</evidence>
<protein>
    <submittedName>
        <fullName evidence="3">GDSL-type esterase/lipase family protein</fullName>
    </submittedName>
</protein>
<accession>A0ABV8SPG7</accession>
<keyword evidence="4" id="KW-1185">Reference proteome</keyword>
<dbReference type="Gene3D" id="3.40.50.1110">
    <property type="entry name" value="SGNH hydrolase"/>
    <property type="match status" value="1"/>
</dbReference>
<dbReference type="InterPro" id="IPR036514">
    <property type="entry name" value="SGNH_hydro_sf"/>
</dbReference>
<dbReference type="PANTHER" id="PTHR30383:SF32">
    <property type="entry name" value="SGNH-HYDROLASE"/>
    <property type="match status" value="1"/>
</dbReference>
<keyword evidence="1" id="KW-0732">Signal</keyword>
<dbReference type="PANTHER" id="PTHR30383">
    <property type="entry name" value="THIOESTERASE 1/PROTEASE 1/LYSOPHOSPHOLIPASE L1"/>
    <property type="match status" value="1"/>
</dbReference>
<dbReference type="InterPro" id="IPR051532">
    <property type="entry name" value="Ester_Hydrolysis_Enzymes"/>
</dbReference>
<name>A0ABV8SPG7_9GAMM</name>
<sequence length="249" mass="27055">MRHATRIAMFASALALFAGTHALSDAATQSGPTPYPTSNDAWPGTGVIRTFGWMKDNRNFFWTERAKKQGAIVFAGDSLTANWKSLGADFSGTLVANRGIGGDVSRGLLFRFQEDVLDLHPKAIVILIGINDLTAKQPASATLTNIRSMLSLKATQQPQVPVFLCTVPPSANPKAPVDEQQRRTLNQGLRQIAKDTKLVTLVDLYAATATNAGTPELHYFTDDQLHLSADGRARWKEILQPAMQRAGVL</sequence>
<feature type="domain" description="SGNH hydrolase-type esterase" evidence="2">
    <location>
        <begin position="74"/>
        <end position="233"/>
    </location>
</feature>
<evidence type="ECO:0000313" key="4">
    <source>
        <dbReference type="Proteomes" id="UP001595904"/>
    </source>
</evidence>
<dbReference type="InterPro" id="IPR013830">
    <property type="entry name" value="SGNH_hydro"/>
</dbReference>
<proteinExistence type="predicted"/>
<organism evidence="3 4">
    <name type="scientific">Steroidobacter flavus</name>
    <dbReference type="NCBI Taxonomy" id="1842136"/>
    <lineage>
        <taxon>Bacteria</taxon>
        <taxon>Pseudomonadati</taxon>
        <taxon>Pseudomonadota</taxon>
        <taxon>Gammaproteobacteria</taxon>
        <taxon>Steroidobacterales</taxon>
        <taxon>Steroidobacteraceae</taxon>
        <taxon>Steroidobacter</taxon>
    </lineage>
</organism>
<comment type="caution">
    <text evidence="3">The sequence shown here is derived from an EMBL/GenBank/DDBJ whole genome shotgun (WGS) entry which is preliminary data.</text>
</comment>
<feature type="signal peptide" evidence="1">
    <location>
        <begin position="1"/>
        <end position="26"/>
    </location>
</feature>
<dbReference type="EMBL" id="JBHSDU010000003">
    <property type="protein sequence ID" value="MFC4309215.1"/>
    <property type="molecule type" value="Genomic_DNA"/>
</dbReference>
<gene>
    <name evidence="3" type="ORF">ACFPN2_09000</name>
</gene>